<dbReference type="Proteomes" id="UP000653578">
    <property type="component" value="Unassembled WGS sequence"/>
</dbReference>
<dbReference type="InterPro" id="IPR037923">
    <property type="entry name" value="HTH-like"/>
</dbReference>
<feature type="domain" description="HTH araC/xylS-type" evidence="4">
    <location>
        <begin position="196"/>
        <end position="294"/>
    </location>
</feature>
<keyword evidence="6" id="KW-1185">Reference proteome</keyword>
<dbReference type="RefSeq" id="WP_171628442.1">
    <property type="nucleotide sequence ID" value="NZ_WHNY01000004.1"/>
</dbReference>
<dbReference type="SUPFAM" id="SSF51215">
    <property type="entry name" value="Regulatory protein AraC"/>
    <property type="match status" value="1"/>
</dbReference>
<name>A0ABX1X3K0_9BACL</name>
<keyword evidence="2" id="KW-0238">DNA-binding</keyword>
<accession>A0ABX1X3K0</accession>
<dbReference type="SUPFAM" id="SSF46689">
    <property type="entry name" value="Homeodomain-like"/>
    <property type="match status" value="1"/>
</dbReference>
<sequence>MKLERKGGKDAMYPQYLFEYPNVETDFPFYMKKKKYTSVPSHRHDFIELSFVLEGTGKERINGTEHNLQPGTVVLLLPYQIHEYDATPGETLQMYICNFDMKLLTAGPESAWGVYELLIGSDNPRSTHIRLEGHDLEEGLLLWERLYREYESSKAWKPIMLRALLLEALALFVRGSDKPDGKRIERQHQKNSKSIWPIVQYVYNHYLEPLSLTSLSEQFHIHPTQLSTQFGSEFGIHFIDFLHELRIRHACSLLISSDLPISQIAYESGFSSYPTFSRSFHRTKGMSPRDYREQQWRER</sequence>
<organism evidence="5 6">
    <name type="scientific">Paenibacillus plantarum</name>
    <dbReference type="NCBI Taxonomy" id="2654975"/>
    <lineage>
        <taxon>Bacteria</taxon>
        <taxon>Bacillati</taxon>
        <taxon>Bacillota</taxon>
        <taxon>Bacilli</taxon>
        <taxon>Bacillales</taxon>
        <taxon>Paenibacillaceae</taxon>
        <taxon>Paenibacillus</taxon>
    </lineage>
</organism>
<dbReference type="InterPro" id="IPR018060">
    <property type="entry name" value="HTH_AraC"/>
</dbReference>
<dbReference type="InterPro" id="IPR014710">
    <property type="entry name" value="RmlC-like_jellyroll"/>
</dbReference>
<proteinExistence type="predicted"/>
<dbReference type="PRINTS" id="PR00032">
    <property type="entry name" value="HTHARAC"/>
</dbReference>
<dbReference type="EMBL" id="WHNY01000004">
    <property type="protein sequence ID" value="NOU62630.1"/>
    <property type="molecule type" value="Genomic_DNA"/>
</dbReference>
<gene>
    <name evidence="5" type="ORF">GC096_01045</name>
</gene>
<comment type="caution">
    <text evidence="5">The sequence shown here is derived from an EMBL/GenBank/DDBJ whole genome shotgun (WGS) entry which is preliminary data.</text>
</comment>
<protein>
    <submittedName>
        <fullName evidence="5">Helix-turn-helix domain-containing protein</fullName>
    </submittedName>
</protein>
<dbReference type="Gene3D" id="2.60.120.10">
    <property type="entry name" value="Jelly Rolls"/>
    <property type="match status" value="1"/>
</dbReference>
<evidence type="ECO:0000256" key="1">
    <source>
        <dbReference type="ARBA" id="ARBA00023015"/>
    </source>
</evidence>
<keyword evidence="1" id="KW-0805">Transcription regulation</keyword>
<evidence type="ECO:0000259" key="4">
    <source>
        <dbReference type="PROSITE" id="PS01124"/>
    </source>
</evidence>
<dbReference type="PANTHER" id="PTHR43280">
    <property type="entry name" value="ARAC-FAMILY TRANSCRIPTIONAL REGULATOR"/>
    <property type="match status" value="1"/>
</dbReference>
<evidence type="ECO:0000313" key="6">
    <source>
        <dbReference type="Proteomes" id="UP000653578"/>
    </source>
</evidence>
<dbReference type="PROSITE" id="PS01124">
    <property type="entry name" value="HTH_ARAC_FAMILY_2"/>
    <property type="match status" value="1"/>
</dbReference>
<keyword evidence="3" id="KW-0804">Transcription</keyword>
<dbReference type="InterPro" id="IPR003313">
    <property type="entry name" value="AraC-bd"/>
</dbReference>
<evidence type="ECO:0000313" key="5">
    <source>
        <dbReference type="EMBL" id="NOU62630.1"/>
    </source>
</evidence>
<dbReference type="Pfam" id="PF12833">
    <property type="entry name" value="HTH_18"/>
    <property type="match status" value="1"/>
</dbReference>
<dbReference type="Gene3D" id="1.10.10.60">
    <property type="entry name" value="Homeodomain-like"/>
    <property type="match status" value="2"/>
</dbReference>
<dbReference type="SMART" id="SM00342">
    <property type="entry name" value="HTH_ARAC"/>
    <property type="match status" value="1"/>
</dbReference>
<dbReference type="Pfam" id="PF02311">
    <property type="entry name" value="AraC_binding"/>
    <property type="match status" value="1"/>
</dbReference>
<evidence type="ECO:0000256" key="2">
    <source>
        <dbReference type="ARBA" id="ARBA00023125"/>
    </source>
</evidence>
<dbReference type="InterPro" id="IPR020449">
    <property type="entry name" value="Tscrpt_reg_AraC-type_HTH"/>
</dbReference>
<reference evidence="5 6" key="1">
    <citation type="submission" date="2019-10" db="EMBL/GenBank/DDBJ databases">
        <title>Description of Paenibacillus humi sp. nov.</title>
        <authorList>
            <person name="Carlier A."/>
            <person name="Qi S."/>
        </authorList>
    </citation>
    <scope>NUCLEOTIDE SEQUENCE [LARGE SCALE GENOMIC DNA]</scope>
    <source>
        <strain evidence="5 6">LMG 31461</strain>
    </source>
</reference>
<evidence type="ECO:0000256" key="3">
    <source>
        <dbReference type="ARBA" id="ARBA00023163"/>
    </source>
</evidence>
<dbReference type="InterPro" id="IPR009057">
    <property type="entry name" value="Homeodomain-like_sf"/>
</dbReference>
<dbReference type="PANTHER" id="PTHR43280:SF2">
    <property type="entry name" value="HTH-TYPE TRANSCRIPTIONAL REGULATOR EXSA"/>
    <property type="match status" value="1"/>
</dbReference>